<proteinExistence type="predicted"/>
<dbReference type="RefSeq" id="WP_195709461.1">
    <property type="nucleotide sequence ID" value="NZ_CP062916.1"/>
</dbReference>
<organism evidence="1 2">
    <name type="scientific">Raoultella terrigena</name>
    <name type="common">Klebsiella terrigena</name>
    <dbReference type="NCBI Taxonomy" id="577"/>
    <lineage>
        <taxon>Bacteria</taxon>
        <taxon>Pseudomonadati</taxon>
        <taxon>Pseudomonadota</taxon>
        <taxon>Gammaproteobacteria</taxon>
        <taxon>Enterobacterales</taxon>
        <taxon>Enterobacteriaceae</taxon>
        <taxon>Klebsiella/Raoultella group</taxon>
        <taxon>Raoultella</taxon>
    </lineage>
</organism>
<name>A0AAP9XL74_RAOTE</name>
<protein>
    <submittedName>
        <fullName evidence="1">Uncharacterized protein</fullName>
    </submittedName>
</protein>
<dbReference type="EMBL" id="CP062916">
    <property type="protein sequence ID" value="QPF06854.1"/>
    <property type="molecule type" value="Genomic_DNA"/>
</dbReference>
<dbReference type="AlphaFoldDB" id="A0AAP9XL74"/>
<gene>
    <name evidence="1" type="ORF">IMO34_15975</name>
</gene>
<reference evidence="1 2" key="1">
    <citation type="submission" date="2020-10" db="EMBL/GenBank/DDBJ databases">
        <title>Resistance determinants and their genetic context in bacteria from a longitudinal study of pigs reared under conventional and antibiotic-free husbandry practices.</title>
        <authorList>
            <person name="Poulin-Laprade D."/>
            <person name="Brouard J.-S."/>
            <person name="Gagnon N."/>
            <person name="Turcotte A."/>
            <person name="Langlois A."/>
            <person name="Matte J.J."/>
            <person name="Carrillo C.D."/>
            <person name="Zaheer R."/>
            <person name="McAllister T."/>
            <person name="Topp E."/>
            <person name="Talbot G."/>
        </authorList>
    </citation>
    <scope>NUCLEOTIDE SEQUENCE [LARGE SCALE GENOMIC DNA]</scope>
    <source>
        <strain evidence="1 2">Res13-Abat-PEB01-P1-04-A</strain>
    </source>
</reference>
<evidence type="ECO:0000313" key="1">
    <source>
        <dbReference type="EMBL" id="QPF06854.1"/>
    </source>
</evidence>
<evidence type="ECO:0000313" key="2">
    <source>
        <dbReference type="Proteomes" id="UP000594500"/>
    </source>
</evidence>
<sequence>MFLLEIVFVALVFCLHPDLCQDAAHYLQEMIFDACHRFYETVMWVGAS</sequence>
<accession>A0AAP9XL74</accession>
<dbReference type="Proteomes" id="UP000594500">
    <property type="component" value="Chromosome"/>
</dbReference>